<reference evidence="1" key="1">
    <citation type="submission" date="2022-03" db="EMBL/GenBank/DDBJ databases">
        <title>Genomic analyses of argali, domestic sheep and their hybrids provide insights into chromosomal evolution, heterosis and genetic basis of agronomic traits.</title>
        <authorList>
            <person name="Li M."/>
        </authorList>
    </citation>
    <scope>NUCLEOTIDE SEQUENCE</scope>
    <source>
        <strain evidence="1">F1 hybrid</strain>
    </source>
</reference>
<dbReference type="EMBL" id="CM043034">
    <property type="protein sequence ID" value="KAI4582171.1"/>
    <property type="molecule type" value="Genomic_DNA"/>
</dbReference>
<sequence length="198" mass="21536">MAGKYRSGKWHTRTGLPIQLRPRNSTGEKGTLFWLLLPSRLGEPLALLCHLRDPAHIDSSTVAFPRPEGVPSIWVAELVEAPVTVLQWTSSDANSLSVFLRLGNSHPVNLVEPSVCGKNVHACVEESDHVRGPSRSELRGDCKVQRKPHIYGKGESAVLLLLESTASGVLGLQRLQHAGSFVEAPRLQRQLSGCGARA</sequence>
<dbReference type="Proteomes" id="UP001057279">
    <property type="component" value="Linkage Group LG09"/>
</dbReference>
<accession>A0ACB9UY83</accession>
<comment type="caution">
    <text evidence="1">The sequence shown here is derived from an EMBL/GenBank/DDBJ whole genome shotgun (WGS) entry which is preliminary data.</text>
</comment>
<evidence type="ECO:0000313" key="2">
    <source>
        <dbReference type="Proteomes" id="UP001057279"/>
    </source>
</evidence>
<name>A0ACB9UY83_9CETA</name>
<keyword evidence="2" id="KW-1185">Reference proteome</keyword>
<evidence type="ECO:0000313" key="1">
    <source>
        <dbReference type="EMBL" id="KAI4582171.1"/>
    </source>
</evidence>
<organism evidence="1 2">
    <name type="scientific">Ovis ammon polii x Ovis aries</name>
    <dbReference type="NCBI Taxonomy" id="2918886"/>
    <lineage>
        <taxon>Eukaryota</taxon>
        <taxon>Metazoa</taxon>
        <taxon>Chordata</taxon>
        <taxon>Craniata</taxon>
        <taxon>Vertebrata</taxon>
        <taxon>Euteleostomi</taxon>
        <taxon>Mammalia</taxon>
        <taxon>Eutheria</taxon>
        <taxon>Laurasiatheria</taxon>
        <taxon>Artiodactyla</taxon>
        <taxon>Ruminantia</taxon>
        <taxon>Pecora</taxon>
        <taxon>Bovidae</taxon>
        <taxon>Caprinae</taxon>
        <taxon>Ovis</taxon>
    </lineage>
</organism>
<gene>
    <name evidence="1" type="ORF">MJG53_009696</name>
</gene>
<proteinExistence type="predicted"/>
<protein>
    <submittedName>
        <fullName evidence="1">Uncharacterized protein</fullName>
    </submittedName>
</protein>